<name>A0A7J0F7M1_9ERIC</name>
<protein>
    <submittedName>
        <fullName evidence="3">Uncharacterized protein</fullName>
    </submittedName>
</protein>
<comment type="caution">
    <text evidence="3">The sequence shown here is derived from an EMBL/GenBank/DDBJ whole genome shotgun (WGS) entry which is preliminary data.</text>
</comment>
<feature type="coiled-coil region" evidence="1">
    <location>
        <begin position="632"/>
        <end position="680"/>
    </location>
</feature>
<feature type="compositionally biased region" description="Basic and acidic residues" evidence="2">
    <location>
        <begin position="750"/>
        <end position="769"/>
    </location>
</feature>
<gene>
    <name evidence="3" type="ORF">Acr_10g0000790</name>
</gene>
<evidence type="ECO:0000313" key="4">
    <source>
        <dbReference type="Proteomes" id="UP000585474"/>
    </source>
</evidence>
<evidence type="ECO:0000256" key="1">
    <source>
        <dbReference type="SAM" id="Coils"/>
    </source>
</evidence>
<dbReference type="Proteomes" id="UP000585474">
    <property type="component" value="Unassembled WGS sequence"/>
</dbReference>
<feature type="compositionally biased region" description="Polar residues" evidence="2">
    <location>
        <begin position="547"/>
        <end position="558"/>
    </location>
</feature>
<sequence length="776" mass="86021">MRKSKLDTHGGEPFPFCPLKLRTKLDKRLPFTAHRAPYVIFGVTATNSRERKRNRSYRSFVPLIFSPTTLVSPSHSGETSLLDSGMALNQAQLLVHDDEALARFRVDHKIPDDVVIERLGPNDDADWVEGEGNRIPIRTWFMHQAGLRFPLSKLLKTVLSLCGLTFMQVLVNFVRTVLAVEALMQREGQEFTAKDLLHVYCVVKPRKNSETRMLEGNHYPTSFSITTTNSRERKRNRSYRSFVPLIFSPTTLVSPSHSGETSLLDSGMAVNQAQLLVHDDEALARFRVDHKIPDDVVIERLGPNDDADWVEGECNRIPIRTWFIHQAGLRFPLSKLLKTVLSLCGLTFMQVLVNFVRTVLAVEALMQREGLEFTAEDLLHVYCVVKPRRPRCLKVRGQAPRPRSSLSDEVSDLFEGTSVKLRRLLEEAEGESSDSSESSSSSWDVDLGDEGLDEKAEVEDSEEVDQVPAAAPLVLVPNLIILPSSDSDITIVKLREVVEHSYTHSDSSSSGSRGNEEAMAPKVRILGKGQAPRIELARFPKVPDSSIPISNEDQSVAPSSMAGGKRKGKQPTEGTSRQKRRKGAGSRDLRRAGQCRDAPTRCCGSRRRDHGRVRGKLVMLGAQRAVSTSLLLKQGAMDLNKANQKANSLEKELKQTKAELADARSTAEIATLQRNQAQQEASDLKAFACGARYIKSYLTMPSSELARDPPASPERYSPIILPDFNEEEYATLPADGGNVNIAMAEAHADIEGTIDGDRDGQLEGDRDGEAEGENLV</sequence>
<feature type="region of interest" description="Disordered" evidence="2">
    <location>
        <begin position="426"/>
        <end position="448"/>
    </location>
</feature>
<evidence type="ECO:0000256" key="2">
    <source>
        <dbReference type="SAM" id="MobiDB-lite"/>
    </source>
</evidence>
<keyword evidence="1" id="KW-0175">Coiled coil</keyword>
<evidence type="ECO:0000313" key="3">
    <source>
        <dbReference type="EMBL" id="GFY94694.1"/>
    </source>
</evidence>
<proteinExistence type="predicted"/>
<feature type="region of interest" description="Disordered" evidence="2">
    <location>
        <begin position="750"/>
        <end position="776"/>
    </location>
</feature>
<organism evidence="3 4">
    <name type="scientific">Actinidia rufa</name>
    <dbReference type="NCBI Taxonomy" id="165716"/>
    <lineage>
        <taxon>Eukaryota</taxon>
        <taxon>Viridiplantae</taxon>
        <taxon>Streptophyta</taxon>
        <taxon>Embryophyta</taxon>
        <taxon>Tracheophyta</taxon>
        <taxon>Spermatophyta</taxon>
        <taxon>Magnoliopsida</taxon>
        <taxon>eudicotyledons</taxon>
        <taxon>Gunneridae</taxon>
        <taxon>Pentapetalae</taxon>
        <taxon>asterids</taxon>
        <taxon>Ericales</taxon>
        <taxon>Actinidiaceae</taxon>
        <taxon>Actinidia</taxon>
    </lineage>
</organism>
<reference evidence="3 4" key="1">
    <citation type="submission" date="2019-07" db="EMBL/GenBank/DDBJ databases">
        <title>De Novo Assembly of kiwifruit Actinidia rufa.</title>
        <authorList>
            <person name="Sugita-Konishi S."/>
            <person name="Sato K."/>
            <person name="Mori E."/>
            <person name="Abe Y."/>
            <person name="Kisaki G."/>
            <person name="Hamano K."/>
            <person name="Suezawa K."/>
            <person name="Otani M."/>
            <person name="Fukuda T."/>
            <person name="Manabe T."/>
            <person name="Gomi K."/>
            <person name="Tabuchi M."/>
            <person name="Akimitsu K."/>
            <person name="Kataoka I."/>
        </authorList>
    </citation>
    <scope>NUCLEOTIDE SEQUENCE [LARGE SCALE GENOMIC DNA]</scope>
    <source>
        <strain evidence="4">cv. Fuchu</strain>
    </source>
</reference>
<dbReference type="OrthoDB" id="1750920at2759"/>
<accession>A0A7J0F7M1</accession>
<keyword evidence="4" id="KW-1185">Reference proteome</keyword>
<dbReference type="EMBL" id="BJWL01000010">
    <property type="protein sequence ID" value="GFY94694.1"/>
    <property type="molecule type" value="Genomic_DNA"/>
</dbReference>
<dbReference type="AlphaFoldDB" id="A0A7J0F7M1"/>
<feature type="region of interest" description="Disordered" evidence="2">
    <location>
        <begin position="543"/>
        <end position="602"/>
    </location>
</feature>